<evidence type="ECO:0000313" key="23">
    <source>
        <dbReference type="EMBL" id="KAG8190767.1"/>
    </source>
</evidence>
<keyword evidence="7" id="KW-0479">Metal-binding</keyword>
<evidence type="ECO:0000256" key="18">
    <source>
        <dbReference type="PROSITE-ProRule" id="PRU00221"/>
    </source>
</evidence>
<dbReference type="PROSITE" id="PS50082">
    <property type="entry name" value="WD_REPEATS_2"/>
    <property type="match status" value="6"/>
</dbReference>
<feature type="repeat" description="WD" evidence="18">
    <location>
        <begin position="1035"/>
        <end position="1059"/>
    </location>
</feature>
<dbReference type="Gene3D" id="1.20.960.30">
    <property type="match status" value="1"/>
</dbReference>
<dbReference type="PROSITE" id="PS51873">
    <property type="entry name" value="TRIAD"/>
    <property type="match status" value="1"/>
</dbReference>
<comment type="subcellular location">
    <subcellularLocation>
        <location evidence="2">Membrane</location>
        <topology evidence="2">Multi-pass membrane protein</topology>
    </subcellularLocation>
    <subcellularLocation>
        <location evidence="1">Nucleus</location>
    </subcellularLocation>
</comment>
<dbReference type="Gene3D" id="2.20.25.20">
    <property type="match status" value="1"/>
</dbReference>
<keyword evidence="4 18" id="KW-0853">WD repeat</keyword>
<dbReference type="InterPro" id="IPR019775">
    <property type="entry name" value="WD40_repeat_CS"/>
</dbReference>
<feature type="repeat" description="WD" evidence="18">
    <location>
        <begin position="1069"/>
        <end position="1110"/>
    </location>
</feature>
<dbReference type="SMART" id="SM00647">
    <property type="entry name" value="IBR"/>
    <property type="match status" value="2"/>
</dbReference>
<feature type="repeat" description="WD" evidence="18">
    <location>
        <begin position="1194"/>
        <end position="1244"/>
    </location>
</feature>
<evidence type="ECO:0000256" key="3">
    <source>
        <dbReference type="ARBA" id="ARBA00004906"/>
    </source>
</evidence>
<evidence type="ECO:0000256" key="11">
    <source>
        <dbReference type="ARBA" id="ARBA00022833"/>
    </source>
</evidence>
<dbReference type="GO" id="GO:0000118">
    <property type="term" value="C:histone deacetylase complex"/>
    <property type="evidence" value="ECO:0007669"/>
    <property type="project" value="TreeGrafter"/>
</dbReference>
<dbReference type="CDD" id="cd20338">
    <property type="entry name" value="BRcat_RBR_RNF19"/>
    <property type="match status" value="1"/>
</dbReference>
<dbReference type="SMART" id="SM00320">
    <property type="entry name" value="WD40"/>
    <property type="match status" value="8"/>
</dbReference>
<evidence type="ECO:0000256" key="14">
    <source>
        <dbReference type="ARBA" id="ARBA00023242"/>
    </source>
</evidence>
<feature type="region of interest" description="Disordered" evidence="19">
    <location>
        <begin position="40"/>
        <end position="97"/>
    </location>
</feature>
<dbReference type="FunFam" id="2.130.10.10:FF:000014">
    <property type="entry name" value="Putative F-box-like/WD repeat-containing protein TBL1XR1"/>
    <property type="match status" value="1"/>
</dbReference>
<dbReference type="Gene3D" id="2.130.10.10">
    <property type="entry name" value="YVTN repeat-like/Quinoprotein amine dehydrogenase"/>
    <property type="match status" value="1"/>
</dbReference>
<dbReference type="GO" id="GO:0006357">
    <property type="term" value="P:regulation of transcription by RNA polymerase II"/>
    <property type="evidence" value="ECO:0007669"/>
    <property type="project" value="TreeGrafter"/>
</dbReference>
<evidence type="ECO:0000256" key="1">
    <source>
        <dbReference type="ARBA" id="ARBA00004123"/>
    </source>
</evidence>
<keyword evidence="12 20" id="KW-1133">Transmembrane helix</keyword>
<feature type="compositionally biased region" description="Low complexity" evidence="19">
    <location>
        <begin position="77"/>
        <end position="96"/>
    </location>
</feature>
<dbReference type="InterPro" id="IPR006594">
    <property type="entry name" value="LisH"/>
</dbReference>
<dbReference type="FunFam" id="1.20.960.30:FF:000001">
    <property type="entry name" value="F-box-like/WD repeat-containing protein TBL1XR1"/>
    <property type="match status" value="1"/>
</dbReference>
<feature type="transmembrane region" description="Helical" evidence="20">
    <location>
        <begin position="402"/>
        <end position="435"/>
    </location>
</feature>
<dbReference type="PANTHER" id="PTHR22846">
    <property type="entry name" value="WD40 REPEAT PROTEIN"/>
    <property type="match status" value="1"/>
</dbReference>
<evidence type="ECO:0000259" key="21">
    <source>
        <dbReference type="PROSITE" id="PS50089"/>
    </source>
</evidence>
<comment type="similarity">
    <text evidence="16">Belongs to the RBR family. RNF19 subfamily.</text>
</comment>
<dbReference type="Proteomes" id="UP000827092">
    <property type="component" value="Unassembled WGS sequence"/>
</dbReference>
<feature type="domain" description="RING-type" evidence="21">
    <location>
        <begin position="121"/>
        <end position="169"/>
    </location>
</feature>
<keyword evidence="24" id="KW-1185">Reference proteome</keyword>
<evidence type="ECO:0000256" key="2">
    <source>
        <dbReference type="ARBA" id="ARBA00004141"/>
    </source>
</evidence>
<feature type="repeat" description="WD" evidence="18">
    <location>
        <begin position="1245"/>
        <end position="1286"/>
    </location>
</feature>
<feature type="compositionally biased region" description="Polar residues" evidence="19">
    <location>
        <begin position="64"/>
        <end position="76"/>
    </location>
</feature>
<dbReference type="CDD" id="cd00200">
    <property type="entry name" value="WD40"/>
    <property type="match status" value="1"/>
</dbReference>
<dbReference type="SUPFAM" id="SSF57850">
    <property type="entry name" value="RING/U-box"/>
    <property type="match status" value="3"/>
</dbReference>
<comment type="similarity">
    <text evidence="15">Belongs to the WD repeat EBI family.</text>
</comment>
<feature type="region of interest" description="Disordered" evidence="19">
    <location>
        <begin position="672"/>
        <end position="691"/>
    </location>
</feature>
<dbReference type="Pfam" id="PF00400">
    <property type="entry name" value="WD40"/>
    <property type="match status" value="6"/>
</dbReference>
<keyword evidence="8" id="KW-0677">Repeat</keyword>
<evidence type="ECO:0008006" key="25">
    <source>
        <dbReference type="Google" id="ProtNLM"/>
    </source>
</evidence>
<dbReference type="PROSITE" id="PS50089">
    <property type="entry name" value="ZF_RING_2"/>
    <property type="match status" value="1"/>
</dbReference>
<dbReference type="InterPro" id="IPR044066">
    <property type="entry name" value="TRIAD_supradom"/>
</dbReference>
<dbReference type="Pfam" id="PF22191">
    <property type="entry name" value="IBR_1"/>
    <property type="match status" value="1"/>
</dbReference>
<dbReference type="Pfam" id="PF08513">
    <property type="entry name" value="LisH"/>
    <property type="match status" value="1"/>
</dbReference>
<dbReference type="InterPro" id="IPR013083">
    <property type="entry name" value="Znf_RING/FYVE/PHD"/>
</dbReference>
<proteinExistence type="inferred from homology"/>
<dbReference type="PANTHER" id="PTHR22846:SF2">
    <property type="entry name" value="F-BOX-LIKE_WD REPEAT-CONTAINING PROTEIN EBI"/>
    <property type="match status" value="1"/>
</dbReference>
<dbReference type="InterPro" id="IPR002867">
    <property type="entry name" value="IBR_dom"/>
</dbReference>
<dbReference type="PRINTS" id="PR00320">
    <property type="entry name" value="GPROTEINBRPT"/>
</dbReference>
<dbReference type="FunFam" id="2.20.25.20:FF:000004">
    <property type="entry name" value="RBR-type E3 ubiquitin transferase"/>
    <property type="match status" value="1"/>
</dbReference>
<evidence type="ECO:0000256" key="20">
    <source>
        <dbReference type="SAM" id="Phobius"/>
    </source>
</evidence>
<dbReference type="GO" id="GO:0003714">
    <property type="term" value="F:transcription corepressor activity"/>
    <property type="evidence" value="ECO:0007669"/>
    <property type="project" value="InterPro"/>
</dbReference>
<keyword evidence="13 20" id="KW-0472">Membrane</keyword>
<feature type="repeat" description="WD" evidence="18">
    <location>
        <begin position="972"/>
        <end position="1013"/>
    </location>
</feature>
<feature type="compositionally biased region" description="Basic and acidic residues" evidence="19">
    <location>
        <begin position="682"/>
        <end position="691"/>
    </location>
</feature>
<dbReference type="InterPro" id="IPR045183">
    <property type="entry name" value="Ebi-like"/>
</dbReference>
<dbReference type="InterPro" id="IPR020472">
    <property type="entry name" value="WD40_PAC1"/>
</dbReference>
<dbReference type="FunFam" id="3.30.40.10:FF:000052">
    <property type="entry name" value="RBR-type E3 ubiquitin transferase"/>
    <property type="match status" value="1"/>
</dbReference>
<evidence type="ECO:0000256" key="19">
    <source>
        <dbReference type="SAM" id="MobiDB-lite"/>
    </source>
</evidence>
<keyword evidence="9 17" id="KW-0863">Zinc-finger</keyword>
<name>A0AAV6V1V9_9ARAC</name>
<evidence type="ECO:0000256" key="4">
    <source>
        <dbReference type="ARBA" id="ARBA00022574"/>
    </source>
</evidence>
<dbReference type="PROSITE" id="PS50294">
    <property type="entry name" value="WD_REPEATS_REGION"/>
    <property type="match status" value="6"/>
</dbReference>
<sequence length="1334" mass="144771">MAGSSSGFSGSNAPKKHGSLSRFSLARLFNLSAYTHRTTGQRCSANFESDRRSESSSLGFGVAQPTTRKNSTQPSQTSTTRGPPAGPSSSSSETSSFRNINLDSKEASQDTLKKLKEIVECPLCLFELPRQNFPELRSCSHRACFKCLQQYLRIEITESRVNISCPECTEPIHPSDICMILNDEVLLGKYESFMLRRVLITEPDARWCPAPDCGFAVIARGCAGCPKLKCERPGCNTFFCYHCKQEWHPNQTCDAARAQRAHHYANPRSSSVSFSQDSIVQTGDDIKPCPCCKVLIIKMDDGSCNHMTCSVCGIEFCWLCMKEISDLHYLSPSGCTFWGKKPWSRKKKIMWQLGMLVGAPVGIALIAGIAVPAIIIGIPVWVGRKLHAKYTRPSTGRHSRNLIVTSGVVASVLVSPILAGIAVGIGVPILLAYVYGVVPVSLCRSGGCGVSTSASGVRIEFDEENEIGMGNNPSAGNYDGASVDTTASQRGVNPSIGEVSLGMSASLSLGSGSHLDRIVLNQEREDDPESASNVALAGSIASASLMAGKLEVQADVSSNKRFSLSSHSETASATVSTNMSLADDASMKALAGSILGYRDSSAVTPVEVHVDAQNGEHLLETTSLGKSEASSNLQEYFQLAGTSTEEKIDCATVPIAQEWPLIPILRLKLGSKKPHPVPELSESDRADSTSHVHFNDVSSFIDESPSSADSLETRPVRQKYNPLPLKRDNSNVKRSISFCNSSTSTTHLEEDTSCSSGPNALLSNRAYKTKLCSLQNIAALEATPHRDSARTRPNCLDEVVDHETLGPFELLIKRCRDLEDTEDTLSSTLKLPKMSFSSDEVNFLVYRYLQESGFSHSAYTFGIESHISQSNINGALVPPAALLSIIQKGLQYTEAEISIGEDGNETMIESLSLIDAVMPDTVLLRQQQAHNKNTVVKTENTNANGDDNGSNHTDNMVVDASIEIPSSRATILRGHESEVFICAWNPTSDLLASGSGDSTARIWNMDDTPISNSNQLVLRHCITKGGTEVPSNKDVTSLDWNSDGTLLATGSYDGFARIWTTDGRLASTLGQHKGPIFALKWNKKGNYILSAGVDKTTIIWEASTGQCTQQFAFHKAPALDVDWQTNTSFASCSTDQCIHVCKLGVDKPTKTFTGHTNEVNAIKWDPQGVLLASCSDDMSLKIWNMKQDSCVHDLQAHNKEIYTIKWSPTGPGTNNPNMNLILASASFDSTVRLWEVERGACLYTLTKHSEPVYSVAFSPDGKYLASGSFDKCVHIWSTQSGNLIHSYKGTGGIFEVCWNSRGDKVGASASDGSVFVLDLRKLQDHWGPFCTSRE</sequence>
<dbReference type="GO" id="GO:0016020">
    <property type="term" value="C:membrane"/>
    <property type="evidence" value="ECO:0007669"/>
    <property type="project" value="UniProtKB-SubCell"/>
</dbReference>
<keyword evidence="6 20" id="KW-0812">Transmembrane</keyword>
<evidence type="ECO:0000259" key="22">
    <source>
        <dbReference type="PROSITE" id="PS51873"/>
    </source>
</evidence>
<evidence type="ECO:0000313" key="24">
    <source>
        <dbReference type="Proteomes" id="UP000827092"/>
    </source>
</evidence>
<dbReference type="InterPro" id="IPR001841">
    <property type="entry name" value="Znf_RING"/>
</dbReference>
<evidence type="ECO:0000256" key="17">
    <source>
        <dbReference type="PROSITE-ProRule" id="PRU00175"/>
    </source>
</evidence>
<reference evidence="23 24" key="1">
    <citation type="journal article" date="2022" name="Nat. Ecol. Evol.">
        <title>A masculinizing supergene underlies an exaggerated male reproductive morph in a spider.</title>
        <authorList>
            <person name="Hendrickx F."/>
            <person name="De Corte Z."/>
            <person name="Sonet G."/>
            <person name="Van Belleghem S.M."/>
            <person name="Kostlbacher S."/>
            <person name="Vangestel C."/>
        </authorList>
    </citation>
    <scope>NUCLEOTIDE SEQUENCE [LARGE SCALE GENOMIC DNA]</scope>
    <source>
        <strain evidence="23">W744_W776</strain>
    </source>
</reference>
<dbReference type="InterPro" id="IPR001680">
    <property type="entry name" value="WD40_rpt"/>
</dbReference>
<dbReference type="InterPro" id="IPR015943">
    <property type="entry name" value="WD40/YVTN_repeat-like_dom_sf"/>
</dbReference>
<dbReference type="SUPFAM" id="SSF50998">
    <property type="entry name" value="Quinoprotein alcohol dehydrogenase-like"/>
    <property type="match status" value="1"/>
</dbReference>
<dbReference type="PROSITE" id="PS00678">
    <property type="entry name" value="WD_REPEATS_1"/>
    <property type="match status" value="4"/>
</dbReference>
<dbReference type="InterPro" id="IPR011047">
    <property type="entry name" value="Quinoprotein_ADH-like_sf"/>
</dbReference>
<protein>
    <recommendedName>
        <fullName evidence="25">RBR-type E3 ubiquitin transferase</fullName>
    </recommendedName>
</protein>
<evidence type="ECO:0000256" key="9">
    <source>
        <dbReference type="ARBA" id="ARBA00022771"/>
    </source>
</evidence>
<dbReference type="Pfam" id="PF01485">
    <property type="entry name" value="IBR"/>
    <property type="match status" value="1"/>
</dbReference>
<comment type="pathway">
    <text evidence="3">Protein modification; protein ubiquitination.</text>
</comment>
<feature type="domain" description="RING-type" evidence="22">
    <location>
        <begin position="117"/>
        <end position="339"/>
    </location>
</feature>
<evidence type="ECO:0000256" key="16">
    <source>
        <dbReference type="ARBA" id="ARBA00061087"/>
    </source>
</evidence>
<evidence type="ECO:0000256" key="12">
    <source>
        <dbReference type="ARBA" id="ARBA00022989"/>
    </source>
</evidence>
<evidence type="ECO:0000256" key="15">
    <source>
        <dbReference type="ARBA" id="ARBA00025741"/>
    </source>
</evidence>
<feature type="transmembrane region" description="Helical" evidence="20">
    <location>
        <begin position="349"/>
        <end position="382"/>
    </location>
</feature>
<keyword evidence="10" id="KW-0833">Ubl conjugation pathway</keyword>
<dbReference type="FunFam" id="1.20.120.1750:FF:000001">
    <property type="entry name" value="RBR-type E3 ubiquitin transferase"/>
    <property type="match status" value="1"/>
</dbReference>
<dbReference type="EMBL" id="JAFNEN010000175">
    <property type="protein sequence ID" value="KAG8190767.1"/>
    <property type="molecule type" value="Genomic_DNA"/>
</dbReference>
<comment type="caution">
    <text evidence="23">The sequence shown here is derived from an EMBL/GenBank/DDBJ whole genome shotgun (WGS) entry which is preliminary data.</text>
</comment>
<dbReference type="Gene3D" id="1.20.120.1750">
    <property type="match status" value="1"/>
</dbReference>
<organism evidence="23 24">
    <name type="scientific">Oedothorax gibbosus</name>
    <dbReference type="NCBI Taxonomy" id="931172"/>
    <lineage>
        <taxon>Eukaryota</taxon>
        <taxon>Metazoa</taxon>
        <taxon>Ecdysozoa</taxon>
        <taxon>Arthropoda</taxon>
        <taxon>Chelicerata</taxon>
        <taxon>Arachnida</taxon>
        <taxon>Araneae</taxon>
        <taxon>Araneomorphae</taxon>
        <taxon>Entelegynae</taxon>
        <taxon>Araneoidea</taxon>
        <taxon>Linyphiidae</taxon>
        <taxon>Erigoninae</taxon>
        <taxon>Oedothorax</taxon>
    </lineage>
</organism>
<evidence type="ECO:0000256" key="6">
    <source>
        <dbReference type="ARBA" id="ARBA00022692"/>
    </source>
</evidence>
<dbReference type="PROSITE" id="PS50896">
    <property type="entry name" value="LISH"/>
    <property type="match status" value="1"/>
</dbReference>
<dbReference type="Gene3D" id="3.30.40.10">
    <property type="entry name" value="Zinc/RING finger domain, C3HC4 (zinc finger)"/>
    <property type="match status" value="1"/>
</dbReference>
<evidence type="ECO:0000256" key="5">
    <source>
        <dbReference type="ARBA" id="ARBA00022679"/>
    </source>
</evidence>
<evidence type="ECO:0000256" key="8">
    <source>
        <dbReference type="ARBA" id="ARBA00022737"/>
    </source>
</evidence>
<evidence type="ECO:0000256" key="7">
    <source>
        <dbReference type="ARBA" id="ARBA00022723"/>
    </source>
</evidence>
<feature type="repeat" description="WD" evidence="18">
    <location>
        <begin position="1152"/>
        <end position="1193"/>
    </location>
</feature>
<dbReference type="CDD" id="cd20355">
    <property type="entry name" value="Rcat_RBR_RNF19"/>
    <property type="match status" value="1"/>
</dbReference>
<keyword evidence="14" id="KW-0539">Nucleus</keyword>
<dbReference type="GO" id="GO:0016740">
    <property type="term" value="F:transferase activity"/>
    <property type="evidence" value="ECO:0007669"/>
    <property type="project" value="UniProtKB-KW"/>
</dbReference>
<keyword evidence="11" id="KW-0862">Zinc</keyword>
<accession>A0AAV6V1V9</accession>
<dbReference type="SMART" id="SM00667">
    <property type="entry name" value="LisH"/>
    <property type="match status" value="1"/>
</dbReference>
<evidence type="ECO:0000256" key="13">
    <source>
        <dbReference type="ARBA" id="ARBA00023136"/>
    </source>
</evidence>
<gene>
    <name evidence="23" type="ORF">JTE90_024893</name>
</gene>
<keyword evidence="5" id="KW-0808">Transferase</keyword>
<evidence type="ECO:0000256" key="10">
    <source>
        <dbReference type="ARBA" id="ARBA00022786"/>
    </source>
</evidence>
<dbReference type="GO" id="GO:0008270">
    <property type="term" value="F:zinc ion binding"/>
    <property type="evidence" value="ECO:0007669"/>
    <property type="project" value="UniProtKB-KW"/>
</dbReference>